<comment type="caution">
    <text evidence="2">The sequence shown here is derived from an EMBL/GenBank/DDBJ whole genome shotgun (WGS) entry which is preliminary data.</text>
</comment>
<name>A0A5I1N9N2_SALET</name>
<dbReference type="AlphaFoldDB" id="A0A5I1N9N2"/>
<dbReference type="InterPro" id="IPR007539">
    <property type="entry name" value="DUF551"/>
</dbReference>
<reference evidence="2" key="1">
    <citation type="submission" date="2018-07" db="EMBL/GenBank/DDBJ databases">
        <authorList>
            <person name="Ashton P.M."/>
            <person name="Dallman T."/>
            <person name="Nair S."/>
            <person name="De Pinna E."/>
            <person name="Peters T."/>
            <person name="Grant K."/>
        </authorList>
    </citation>
    <scope>NUCLEOTIDE SEQUENCE</scope>
    <source>
        <strain evidence="2">190590</strain>
    </source>
</reference>
<organism evidence="2">
    <name type="scientific">Salmonella enterica subsp. enterica serovar Cubana</name>
    <dbReference type="NCBI Taxonomy" id="189201"/>
    <lineage>
        <taxon>Bacteria</taxon>
        <taxon>Pseudomonadati</taxon>
        <taxon>Pseudomonadota</taxon>
        <taxon>Gammaproteobacteria</taxon>
        <taxon>Enterobacterales</taxon>
        <taxon>Enterobacteriaceae</taxon>
        <taxon>Salmonella</taxon>
    </lineage>
</organism>
<gene>
    <name evidence="2" type="ORF">DRT12_22695</name>
</gene>
<accession>A0A5I1N9N2</accession>
<dbReference type="EMBL" id="AAHKVU010000044">
    <property type="protein sequence ID" value="EBX3095972.1"/>
    <property type="molecule type" value="Genomic_DNA"/>
</dbReference>
<dbReference type="Pfam" id="PF04448">
    <property type="entry name" value="DUF551"/>
    <property type="match status" value="1"/>
</dbReference>
<feature type="domain" description="DUF551" evidence="1">
    <location>
        <begin position="264"/>
        <end position="326"/>
    </location>
</feature>
<evidence type="ECO:0000259" key="1">
    <source>
        <dbReference type="Pfam" id="PF04448"/>
    </source>
</evidence>
<evidence type="ECO:0000313" key="2">
    <source>
        <dbReference type="EMBL" id="EBX3095972.1"/>
    </source>
</evidence>
<protein>
    <submittedName>
        <fullName evidence="2">DUF551 domain-containing protein</fullName>
    </submittedName>
</protein>
<sequence length="327" mass="36980">MTITKERLLKIQHWRETYGADSNVMLPAEEAEELARIALAALEAEKGADPIVFTDERNLRHIARGRETSLIWGKQNQEVGDIPLYRHAQPVPVDKEFIPKNLDKALGVVGVALPESKEEFNFQIERWIQRLIDRVIRYADEFKEQPVPVVPEEWTIQDAVKFCRETGRQDAGSAMEAWNACRTAMLQGSQPVSNRDELPYAQVKAVADLYALCWQSGEVVTYTPDPEKATIWINNYSGTCVQEYVKLERLQEALAGNSPVSQGGWISCSERMPDNDESKPIAIFTGKCLGQGMFVATYDDDGFFDYWEGMEIIGVSHWMPLPAPPQQ</sequence>
<proteinExistence type="predicted"/>